<dbReference type="Proteomes" id="UP000014760">
    <property type="component" value="Unassembled WGS sequence"/>
</dbReference>
<evidence type="ECO:0000256" key="1">
    <source>
        <dbReference type="ARBA" id="ARBA00034703"/>
    </source>
</evidence>
<dbReference type="SUPFAM" id="SSF48403">
    <property type="entry name" value="Ankyrin repeat"/>
    <property type="match status" value="1"/>
</dbReference>
<dbReference type="GO" id="GO:0000122">
    <property type="term" value="P:negative regulation of transcription by RNA polymerase II"/>
    <property type="evidence" value="ECO:0007669"/>
    <property type="project" value="TreeGrafter"/>
</dbReference>
<dbReference type="PANTHER" id="PTHR24117:SF9">
    <property type="entry name" value="BCL-6 COREPRESSOR PCGF1 BINDING DOMAIN-CONTAINING PROTEIN"/>
    <property type="match status" value="1"/>
</dbReference>
<dbReference type="PROSITE" id="PS50297">
    <property type="entry name" value="ANK_REP_REGION"/>
    <property type="match status" value="2"/>
</dbReference>
<gene>
    <name evidence="4" type="ORF">CAPTEDRAFT_170616</name>
</gene>
<dbReference type="Gene3D" id="3.10.260.40">
    <property type="entry name" value="BCL-6 corepressor, PCGF1 binding domain"/>
    <property type="match status" value="1"/>
</dbReference>
<reference evidence="5" key="3">
    <citation type="submission" date="2015-06" db="UniProtKB">
        <authorList>
            <consortium name="EnsemblMetazoa"/>
        </authorList>
    </citation>
    <scope>IDENTIFICATION</scope>
</reference>
<sequence length="544" mass="60060">MRNKKVLISDFQDVVECCLSVKGIDPNIRDNAGYTPLHECSVAGNLRIGIKLIRFGADVNGKALDGTRPIHDAVDNDRLEMTRLLLSQGADPFIANYAGRTPAKLARSPAMKALIQGYFADININTHPNEIQPWKFRPSYDQERKVLSGCDVLGGPPDDDEHMDAIEFDFFDEEPMQMYLLAIGPNAGPRNYHLVNDVVTSLKTTSEVFMSEHKQLTYAQIPSADWQQYTEQREDGLFGAGVLPSGCVIDSSNTRDEQQTDEPKVILVEVGSELKKLLDITTENLNNCTALRYSCNSKDLIRLKSKFKATRIDGSDKKGETGPLEELLKTPVIQRFNLNCDQVKKPCSVTLFDIKHTLRMNGQADKRECTLKKRSAKTAAYKRGGVKSDKTAENILVNAIKSFKSLCLSDGSEDASPPAKKKSAQRGRKPKSVEDVHKNHLNGFVLKGLVQTLVTKTFKKKKKGALLSETVFVVKASGNFSPALLEILNDQEGKQSQDGGSAPPDTGLPVLEKQSKPGESSSYERKQCPAIASSDREMPKLTPC</sequence>
<evidence type="ECO:0000313" key="5">
    <source>
        <dbReference type="EnsemblMetazoa" id="CapteP170616"/>
    </source>
</evidence>
<proteinExistence type="inferred from homology"/>
<dbReference type="AlphaFoldDB" id="R7U794"/>
<reference evidence="6" key="1">
    <citation type="submission" date="2012-12" db="EMBL/GenBank/DDBJ databases">
        <authorList>
            <person name="Hellsten U."/>
            <person name="Grimwood J."/>
            <person name="Chapman J.A."/>
            <person name="Shapiro H."/>
            <person name="Aerts A."/>
            <person name="Otillar R.P."/>
            <person name="Terry A.Y."/>
            <person name="Boore J.L."/>
            <person name="Simakov O."/>
            <person name="Marletaz F."/>
            <person name="Cho S.-J."/>
            <person name="Edsinger-Gonzales E."/>
            <person name="Havlak P."/>
            <person name="Kuo D.-H."/>
            <person name="Larsson T."/>
            <person name="Lv J."/>
            <person name="Arendt D."/>
            <person name="Savage R."/>
            <person name="Osoegawa K."/>
            <person name="de Jong P."/>
            <person name="Lindberg D.R."/>
            <person name="Seaver E.C."/>
            <person name="Weisblat D.A."/>
            <person name="Putnam N.H."/>
            <person name="Grigoriev I.V."/>
            <person name="Rokhsar D.S."/>
        </authorList>
    </citation>
    <scope>NUCLEOTIDE SEQUENCE</scope>
    <source>
        <strain evidence="6">I ESC-2004</strain>
    </source>
</reference>
<dbReference type="CDD" id="cd14259">
    <property type="entry name" value="PUFD_like"/>
    <property type="match status" value="1"/>
</dbReference>
<name>R7U794_CAPTE</name>
<feature type="repeat" description="ANK" evidence="2">
    <location>
        <begin position="65"/>
        <end position="97"/>
    </location>
</feature>
<dbReference type="Gene3D" id="1.25.40.20">
    <property type="entry name" value="Ankyrin repeat-containing domain"/>
    <property type="match status" value="1"/>
</dbReference>
<feature type="compositionally biased region" description="Basic residues" evidence="3">
    <location>
        <begin position="419"/>
        <end position="430"/>
    </location>
</feature>
<accession>R7U794</accession>
<feature type="compositionally biased region" description="Basic and acidic residues" evidence="3">
    <location>
        <begin position="534"/>
        <end position="544"/>
    </location>
</feature>
<reference evidence="4 6" key="2">
    <citation type="journal article" date="2013" name="Nature">
        <title>Insights into bilaterian evolution from three spiralian genomes.</title>
        <authorList>
            <person name="Simakov O."/>
            <person name="Marletaz F."/>
            <person name="Cho S.J."/>
            <person name="Edsinger-Gonzales E."/>
            <person name="Havlak P."/>
            <person name="Hellsten U."/>
            <person name="Kuo D.H."/>
            <person name="Larsson T."/>
            <person name="Lv J."/>
            <person name="Arendt D."/>
            <person name="Savage R."/>
            <person name="Osoegawa K."/>
            <person name="de Jong P."/>
            <person name="Grimwood J."/>
            <person name="Chapman J.A."/>
            <person name="Shapiro H."/>
            <person name="Aerts A."/>
            <person name="Otillar R.P."/>
            <person name="Terry A.Y."/>
            <person name="Boore J.L."/>
            <person name="Grigoriev I.V."/>
            <person name="Lindberg D.R."/>
            <person name="Seaver E.C."/>
            <person name="Weisblat D.A."/>
            <person name="Putnam N.H."/>
            <person name="Rokhsar D.S."/>
        </authorList>
    </citation>
    <scope>NUCLEOTIDE SEQUENCE</scope>
    <source>
        <strain evidence="4 6">I ESC-2004</strain>
    </source>
</reference>
<keyword evidence="6" id="KW-1185">Reference proteome</keyword>
<dbReference type="EMBL" id="KB304479">
    <property type="protein sequence ID" value="ELU01991.1"/>
    <property type="molecule type" value="Genomic_DNA"/>
</dbReference>
<dbReference type="InterPro" id="IPR038227">
    <property type="entry name" value="PUFD_som_sf"/>
</dbReference>
<evidence type="ECO:0000256" key="2">
    <source>
        <dbReference type="PROSITE-ProRule" id="PRU00023"/>
    </source>
</evidence>
<evidence type="ECO:0000313" key="6">
    <source>
        <dbReference type="Proteomes" id="UP000014760"/>
    </source>
</evidence>
<dbReference type="HOGENOM" id="CLU_500840_0_0_1"/>
<dbReference type="PROSITE" id="PS50088">
    <property type="entry name" value="ANK_REPEAT"/>
    <property type="match status" value="2"/>
</dbReference>
<dbReference type="OrthoDB" id="6143853at2759"/>
<dbReference type="GO" id="GO:0003714">
    <property type="term" value="F:transcription corepressor activity"/>
    <property type="evidence" value="ECO:0007669"/>
    <property type="project" value="TreeGrafter"/>
</dbReference>
<dbReference type="Pfam" id="PF12796">
    <property type="entry name" value="Ank_2"/>
    <property type="match status" value="1"/>
</dbReference>
<dbReference type="InterPro" id="IPR002110">
    <property type="entry name" value="Ankyrin_rpt"/>
</dbReference>
<dbReference type="EMBL" id="AMQN01009048">
    <property type="status" value="NOT_ANNOTATED_CDS"/>
    <property type="molecule type" value="Genomic_DNA"/>
</dbReference>
<protein>
    <submittedName>
        <fullName evidence="4 5">Uncharacterized protein</fullName>
    </submittedName>
</protein>
<dbReference type="EnsemblMetazoa" id="CapteT170616">
    <property type="protein sequence ID" value="CapteP170616"/>
    <property type="gene ID" value="CapteG170616"/>
</dbReference>
<dbReference type="InterPro" id="IPR047144">
    <property type="entry name" value="BCOR-like"/>
</dbReference>
<comment type="similarity">
    <text evidence="1">Belongs to the BCOR family.</text>
</comment>
<dbReference type="SMART" id="SM00248">
    <property type="entry name" value="ANK"/>
    <property type="match status" value="2"/>
</dbReference>
<organism evidence="4">
    <name type="scientific">Capitella teleta</name>
    <name type="common">Polychaete worm</name>
    <dbReference type="NCBI Taxonomy" id="283909"/>
    <lineage>
        <taxon>Eukaryota</taxon>
        <taxon>Metazoa</taxon>
        <taxon>Spiralia</taxon>
        <taxon>Lophotrochozoa</taxon>
        <taxon>Annelida</taxon>
        <taxon>Polychaeta</taxon>
        <taxon>Sedentaria</taxon>
        <taxon>Scolecida</taxon>
        <taxon>Capitellidae</taxon>
        <taxon>Capitella</taxon>
    </lineage>
</organism>
<dbReference type="GO" id="GO:0005634">
    <property type="term" value="C:nucleus"/>
    <property type="evidence" value="ECO:0007669"/>
    <property type="project" value="TreeGrafter"/>
</dbReference>
<feature type="region of interest" description="Disordered" evidence="3">
    <location>
        <begin position="492"/>
        <end position="544"/>
    </location>
</feature>
<feature type="region of interest" description="Disordered" evidence="3">
    <location>
        <begin position="411"/>
        <end position="436"/>
    </location>
</feature>
<evidence type="ECO:0000256" key="3">
    <source>
        <dbReference type="SAM" id="MobiDB-lite"/>
    </source>
</evidence>
<evidence type="ECO:0000313" key="4">
    <source>
        <dbReference type="EMBL" id="ELU01991.1"/>
    </source>
</evidence>
<dbReference type="STRING" id="283909.R7U794"/>
<dbReference type="InterPro" id="IPR036770">
    <property type="entry name" value="Ankyrin_rpt-contain_sf"/>
</dbReference>
<feature type="repeat" description="ANK" evidence="2">
    <location>
        <begin position="32"/>
        <end position="64"/>
    </location>
</feature>
<keyword evidence="2" id="KW-0040">ANK repeat</keyword>
<dbReference type="PANTHER" id="PTHR24117">
    <property type="entry name" value="AGAP007537-PB"/>
    <property type="match status" value="1"/>
</dbReference>